<dbReference type="InterPro" id="IPR019292">
    <property type="entry name" value="McrC"/>
</dbReference>
<sequence>MTHLSVSEWGRVAVGPGGFSRTEANALIAAARAHPLGGEEGTGILSDHYGFLRVKQFVGVIAAAGCSLEILPKVDPLASDESAPTVRNRLMRMLEIALDLKIGVGAETSMARQSETLLDILIRNFADRLLTETRRGLPRAYRQREKDLPSLRGRLDVVRQFTTHAVRPDRLACRYDVLSSDIALMQIMKAAVVLLRKLARSTETQRRLDELRFVLADVADVATSGLPWERVHIDRTNRRWEALYRLARLLLKREWQATHHDARLENGLTLLFPMNDLFEAYVAALAARVLRGTGLSVHSQGGRLFCLTEEDGGRPRFQTRPDLLIKRGSETLKVIDTKWKCLSARRIDDEKQGISQADVYQMMAYGRLYDCRDLLLLYPYHAGLAGQTFPRAFSINNSKDWLSVATLDVTQTEAEVVSALSALLAEPSSWKNAA</sequence>
<organism evidence="1 2">
    <name type="scientific">Alteraurantiacibacter buctensis</name>
    <dbReference type="NCBI Taxonomy" id="1503981"/>
    <lineage>
        <taxon>Bacteria</taxon>
        <taxon>Pseudomonadati</taxon>
        <taxon>Pseudomonadota</taxon>
        <taxon>Alphaproteobacteria</taxon>
        <taxon>Sphingomonadales</taxon>
        <taxon>Erythrobacteraceae</taxon>
        <taxon>Alteraurantiacibacter</taxon>
    </lineage>
</organism>
<comment type="caution">
    <text evidence="1">The sequence shown here is derived from an EMBL/GenBank/DDBJ whole genome shotgun (WGS) entry which is preliminary data.</text>
</comment>
<accession>A0A844YTD1</accession>
<reference evidence="1 2" key="1">
    <citation type="submission" date="2019-12" db="EMBL/GenBank/DDBJ databases">
        <title>Genomic-based taxomic classification of the family Erythrobacteraceae.</title>
        <authorList>
            <person name="Xu L."/>
        </authorList>
    </citation>
    <scope>NUCLEOTIDE SEQUENCE [LARGE SCALE GENOMIC DNA]</scope>
    <source>
        <strain evidence="1 2">M0322</strain>
    </source>
</reference>
<proteinExistence type="predicted"/>
<dbReference type="OrthoDB" id="307209at2"/>
<evidence type="ECO:0000313" key="1">
    <source>
        <dbReference type="EMBL" id="MXO70276.1"/>
    </source>
</evidence>
<dbReference type="Pfam" id="PF10117">
    <property type="entry name" value="McrBC"/>
    <property type="match status" value="1"/>
</dbReference>
<protein>
    <submittedName>
        <fullName evidence="1">Calmodulin-binding protein</fullName>
    </submittedName>
</protein>
<keyword evidence="2" id="KW-1185">Reference proteome</keyword>
<evidence type="ECO:0000313" key="2">
    <source>
        <dbReference type="Proteomes" id="UP000466966"/>
    </source>
</evidence>
<dbReference type="PANTHER" id="PTHR38733">
    <property type="entry name" value="PROTEIN MCRC"/>
    <property type="match status" value="1"/>
</dbReference>
<dbReference type="PANTHER" id="PTHR38733:SF1">
    <property type="entry name" value="TYPE IV METHYL-DIRECTED RESTRICTION ENZYME ECOKMCRBC"/>
    <property type="match status" value="1"/>
</dbReference>
<dbReference type="Proteomes" id="UP000466966">
    <property type="component" value="Unassembled WGS sequence"/>
</dbReference>
<dbReference type="AlphaFoldDB" id="A0A844YTD1"/>
<dbReference type="EMBL" id="WTYV01000001">
    <property type="protein sequence ID" value="MXO70276.1"/>
    <property type="molecule type" value="Genomic_DNA"/>
</dbReference>
<dbReference type="RefSeq" id="WP_160770213.1">
    <property type="nucleotide sequence ID" value="NZ_WTYV01000001.1"/>
</dbReference>
<gene>
    <name evidence="1" type="ORF">GRI99_01350</name>
</gene>
<name>A0A844YTD1_9SPHN</name>